<dbReference type="InterPro" id="IPR000792">
    <property type="entry name" value="Tscrpt_reg_LuxR_C"/>
</dbReference>
<feature type="region of interest" description="Disordered" evidence="1">
    <location>
        <begin position="696"/>
        <end position="725"/>
    </location>
</feature>
<feature type="domain" description="HTH luxR-type" evidence="2">
    <location>
        <begin position="719"/>
        <end position="784"/>
    </location>
</feature>
<evidence type="ECO:0000313" key="3">
    <source>
        <dbReference type="EMBL" id="GAA1981905.1"/>
    </source>
</evidence>
<accession>A0ABP5DMD4</accession>
<dbReference type="PRINTS" id="PR00038">
    <property type="entry name" value="HTHLUXR"/>
</dbReference>
<proteinExistence type="predicted"/>
<dbReference type="Gene3D" id="1.10.10.10">
    <property type="entry name" value="Winged helix-like DNA-binding domain superfamily/Winged helix DNA-binding domain"/>
    <property type="match status" value="1"/>
</dbReference>
<name>A0ABP5DMD4_9PSEU</name>
<dbReference type="Pfam" id="PF00196">
    <property type="entry name" value="GerE"/>
    <property type="match status" value="1"/>
</dbReference>
<dbReference type="PROSITE" id="PS50043">
    <property type="entry name" value="HTH_LUXR_2"/>
    <property type="match status" value="1"/>
</dbReference>
<dbReference type="InterPro" id="IPR036388">
    <property type="entry name" value="WH-like_DNA-bd_sf"/>
</dbReference>
<keyword evidence="4" id="KW-1185">Reference proteome</keyword>
<dbReference type="InterPro" id="IPR016032">
    <property type="entry name" value="Sig_transdc_resp-reg_C-effctor"/>
</dbReference>
<protein>
    <recommendedName>
        <fullName evidence="2">HTH luxR-type domain-containing protein</fullName>
    </recommendedName>
</protein>
<reference evidence="4" key="1">
    <citation type="journal article" date="2019" name="Int. J. Syst. Evol. Microbiol.">
        <title>The Global Catalogue of Microorganisms (GCM) 10K type strain sequencing project: providing services to taxonomists for standard genome sequencing and annotation.</title>
        <authorList>
            <consortium name="The Broad Institute Genomics Platform"/>
            <consortium name="The Broad Institute Genome Sequencing Center for Infectious Disease"/>
            <person name="Wu L."/>
            <person name="Ma J."/>
        </authorList>
    </citation>
    <scope>NUCLEOTIDE SEQUENCE [LARGE SCALE GENOMIC DNA]</scope>
    <source>
        <strain evidence="4">JCM 14545</strain>
    </source>
</reference>
<organism evidence="3 4">
    <name type="scientific">Amycolatopsis minnesotensis</name>
    <dbReference type="NCBI Taxonomy" id="337894"/>
    <lineage>
        <taxon>Bacteria</taxon>
        <taxon>Bacillati</taxon>
        <taxon>Actinomycetota</taxon>
        <taxon>Actinomycetes</taxon>
        <taxon>Pseudonocardiales</taxon>
        <taxon>Pseudonocardiaceae</taxon>
        <taxon>Amycolatopsis</taxon>
    </lineage>
</organism>
<dbReference type="SMART" id="SM00421">
    <property type="entry name" value="HTH_LUXR"/>
    <property type="match status" value="1"/>
</dbReference>
<evidence type="ECO:0000313" key="4">
    <source>
        <dbReference type="Proteomes" id="UP001501116"/>
    </source>
</evidence>
<gene>
    <name evidence="3" type="ORF">GCM10009754_68480</name>
</gene>
<dbReference type="EMBL" id="BAAANN010000035">
    <property type="protein sequence ID" value="GAA1981905.1"/>
    <property type="molecule type" value="Genomic_DNA"/>
</dbReference>
<dbReference type="Proteomes" id="UP001501116">
    <property type="component" value="Unassembled WGS sequence"/>
</dbReference>
<evidence type="ECO:0000256" key="1">
    <source>
        <dbReference type="SAM" id="MobiDB-lite"/>
    </source>
</evidence>
<dbReference type="SUPFAM" id="SSF46894">
    <property type="entry name" value="C-terminal effector domain of the bipartite response regulators"/>
    <property type="match status" value="1"/>
</dbReference>
<evidence type="ECO:0000259" key="2">
    <source>
        <dbReference type="PROSITE" id="PS50043"/>
    </source>
</evidence>
<sequence length="790" mass="84194">MSIGMGRHRVGLVGRRAELAALASAGDDRGLIVLRGRSGDGRTAVLARAGAEFSRRGVFVLGVPGAAPGPAWDRFGVHIVLDAIRERFEDLGDRPRLIEAIDALSQLCTEQAYESARGRARLATALGTVFRRLGAIVVLVDDADRIAQPVIGLAAARHAGCRVIAACAEGTDLGERADLEIKLGALSEKDSDSLLRQSAGLPVDDALRQAMRNDLGALYGNPGTIVSTVADLRRRDRLVTVHGHACLRDPEEPIALPPGHRLLVELDACGPAGQDLVRLAGDIPFGVDEIPLLAVATGRSTAECGRAADRLVRAGVLDVDADGRFSVHCPALGAAVSGHPSATRRLHRAIAGHLLGGAEERPYALARHFAAAGSALPREPELAERCRDRAPDTSARWYAAWWHAEDGERRSRAAVELVRRYVRTADYARLARFVAEVPAGELDPADLAAAAALAALCSGRPVAGSVRAAVTAGGPVPAAIEFCDRWFAGAAGRPEEFTVGEVEAAFAPLRRSPVLPTIERGARDIEHALALRDLVPVLASVLGADFGPPIDGPLAAYHEVLTGYADGDWTAALSAARELELDPRADVLARQSARLHAAEMCWWREDKHAMAWLESVPVEDCAFPALRARVDRYLTGAARAGQRVHRGGHGTSCSRSRARTSERLVRRSGNQVELSLAGQVAGGADAEPALWLTEAAEPAQPTGAARRAKRSRQGSGRVVPDQREDLSETESRIIELIRLGWTNRQIALAVRMSEKTVAKHLTRLFAKAGCRTRHGLATSELAGRPQARGA</sequence>
<comment type="caution">
    <text evidence="3">The sequence shown here is derived from an EMBL/GenBank/DDBJ whole genome shotgun (WGS) entry which is preliminary data.</text>
</comment>
<dbReference type="PROSITE" id="PS00622">
    <property type="entry name" value="HTH_LUXR_1"/>
    <property type="match status" value="1"/>
</dbReference>